<dbReference type="NCBIfam" id="TIGR03363">
    <property type="entry name" value="VI_chp_8"/>
    <property type="match status" value="1"/>
</dbReference>
<feature type="region of interest" description="Disordered" evidence="1">
    <location>
        <begin position="13"/>
        <end position="32"/>
    </location>
</feature>
<dbReference type="RefSeq" id="WP_354011638.1">
    <property type="nucleotide sequence ID" value="NZ_JBEWTA010000003.1"/>
</dbReference>
<reference evidence="3 4" key="1">
    <citation type="submission" date="2024-06" db="EMBL/GenBank/DDBJ databases">
        <title>Genomic Encyclopedia of Type Strains, Phase V (KMG-V): Genome sequencing to study the core and pangenomes of soil and plant-associated prokaryotes.</title>
        <authorList>
            <person name="Whitman W."/>
        </authorList>
    </citation>
    <scope>NUCLEOTIDE SEQUENCE [LARGE SCALE GENOMIC DNA]</scope>
    <source>
        <strain evidence="3 4">NE40</strain>
    </source>
</reference>
<dbReference type="Proteomes" id="UP001549366">
    <property type="component" value="Unassembled WGS sequence"/>
</dbReference>
<protein>
    <submittedName>
        <fullName evidence="3">Type VI secretion system protein ImpA</fullName>
    </submittedName>
</protein>
<dbReference type="InterPro" id="IPR010657">
    <property type="entry name" value="ImpA_N"/>
</dbReference>
<evidence type="ECO:0000256" key="1">
    <source>
        <dbReference type="SAM" id="MobiDB-lite"/>
    </source>
</evidence>
<accession>A0ABV2SAN9</accession>
<dbReference type="PANTHER" id="PTHR37951:SF1">
    <property type="entry name" value="TYPE VI SECRETION SYSTEM COMPONENT TSSA1"/>
    <property type="match status" value="1"/>
</dbReference>
<gene>
    <name evidence="3" type="ORF">V5J35_000028</name>
</gene>
<comment type="caution">
    <text evidence="3">The sequence shown here is derived from an EMBL/GenBank/DDBJ whole genome shotgun (WGS) entry which is preliminary data.</text>
</comment>
<organism evidence="3 4">
    <name type="scientific">Endozoicomonas lisbonensis</name>
    <dbReference type="NCBI Taxonomy" id="3120522"/>
    <lineage>
        <taxon>Bacteria</taxon>
        <taxon>Pseudomonadati</taxon>
        <taxon>Pseudomonadota</taxon>
        <taxon>Gammaproteobacteria</taxon>
        <taxon>Oceanospirillales</taxon>
        <taxon>Endozoicomonadaceae</taxon>
        <taxon>Endozoicomonas</taxon>
    </lineage>
</organism>
<evidence type="ECO:0000259" key="2">
    <source>
        <dbReference type="Pfam" id="PF06812"/>
    </source>
</evidence>
<feature type="compositionally biased region" description="Gly residues" evidence="1">
    <location>
        <begin position="409"/>
        <end position="436"/>
    </location>
</feature>
<proteinExistence type="predicted"/>
<dbReference type="Pfam" id="PF06812">
    <property type="entry name" value="ImpA_N"/>
    <property type="match status" value="1"/>
</dbReference>
<dbReference type="EMBL" id="JBEWTB010000001">
    <property type="protein sequence ID" value="MET4754836.1"/>
    <property type="molecule type" value="Genomic_DNA"/>
</dbReference>
<dbReference type="PANTHER" id="PTHR37951">
    <property type="entry name" value="CYTOPLASMIC PROTEIN-RELATED"/>
    <property type="match status" value="1"/>
</dbReference>
<keyword evidence="4" id="KW-1185">Reference proteome</keyword>
<evidence type="ECO:0000313" key="3">
    <source>
        <dbReference type="EMBL" id="MET4754836.1"/>
    </source>
</evidence>
<dbReference type="InterPro" id="IPR017740">
    <property type="entry name" value="TssA-like"/>
</dbReference>
<feature type="domain" description="ImpA N-terminal" evidence="2">
    <location>
        <begin position="13"/>
        <end position="142"/>
    </location>
</feature>
<name>A0ABV2SAN9_9GAMM</name>
<evidence type="ECO:0000313" key="4">
    <source>
        <dbReference type="Proteomes" id="UP001549366"/>
    </source>
</evidence>
<sequence>MSSVQVMDIEQLLAPISDEQPQGSDIRENRSPTSDYYTIKDARNTARATERSGLFDEEVRQEALSQWQPVFEKGQDILANTSKDLEVATWLMEAAVRLHGFAGLRDGLTVLHGLVEQFWDGVYPEPDEDGLETKVAPITGLNGDGAEGTLLAPVRNCPVTAEGNKGEFTYFNYQQIYDASKITDEEKRADRYEALGHTLEDITQTISTTGDAFYLDLVESLEICNEKYKALNHLLYEHCGHDAPPSSQLSDLLDEVLRAVRYLCQDIIARAEAESKAQESAAEVAEDAEQEGEVRTVTQTIDSTGTALMAGPITNREQALNQLSEVAEYFRTYEPHTPLADGIDRIVRWGRMTVAELMMELMPEEASRSIFSQLTGVAMDGSSTTKYVAPPVNAFNQPSDAVAETADDGGWGSESGGNDGWGDETGSGSSGGDTSW</sequence>
<feature type="region of interest" description="Disordered" evidence="1">
    <location>
        <begin position="392"/>
        <end position="436"/>
    </location>
</feature>